<feature type="compositionally biased region" description="Polar residues" evidence="1">
    <location>
        <begin position="35"/>
        <end position="61"/>
    </location>
</feature>
<reference evidence="2 3" key="1">
    <citation type="submission" date="2013-01" db="EMBL/GenBank/DDBJ databases">
        <authorList>
            <person name="Harkins D.M."/>
            <person name="Durkin A.S."/>
            <person name="Brinkac L.M."/>
            <person name="Haft D.H."/>
            <person name="Selengut J.D."/>
            <person name="Sanka R."/>
            <person name="DePew J."/>
            <person name="Purushe J."/>
            <person name="Tulsiani S.M."/>
            <person name="Graham G.C."/>
            <person name="Burns M.-A."/>
            <person name="Dohnt M.F."/>
            <person name="Smythe L.D."/>
            <person name="McKay D.B."/>
            <person name="Craig S.B."/>
            <person name="Vinetz J.M."/>
            <person name="Sutton G.G."/>
            <person name="Nierman W.C."/>
            <person name="Fouts D.E."/>
        </authorList>
    </citation>
    <scope>NUCLEOTIDE SEQUENCE [LARGE SCALE GENOMIC DNA]</scope>
    <source>
        <strain evidence="2 3">LT2156</strain>
    </source>
</reference>
<feature type="compositionally biased region" description="Acidic residues" evidence="1">
    <location>
        <begin position="15"/>
        <end position="25"/>
    </location>
</feature>
<sequence length="74" mass="7880">MNTAFPEKEKKELFDEIDNTNEDELPGFVKKYIEEQSNNSAAPSDNGAKKTNGSSSDTGTKLNPGGDPDNSASG</sequence>
<feature type="compositionally biased region" description="Basic and acidic residues" evidence="1">
    <location>
        <begin position="1"/>
        <end position="14"/>
    </location>
</feature>
<gene>
    <name evidence="2" type="ORF">LEP1GSC158_0615</name>
</gene>
<dbReference type="AlphaFoldDB" id="M6HFX6"/>
<proteinExistence type="predicted"/>
<evidence type="ECO:0000313" key="2">
    <source>
        <dbReference type="EMBL" id="EMM94292.1"/>
    </source>
</evidence>
<comment type="caution">
    <text evidence="2">The sequence shown here is derived from an EMBL/GenBank/DDBJ whole genome shotgun (WGS) entry which is preliminary data.</text>
</comment>
<feature type="region of interest" description="Disordered" evidence="1">
    <location>
        <begin position="1"/>
        <end position="74"/>
    </location>
</feature>
<accession>M6HFX6</accession>
<evidence type="ECO:0000256" key="1">
    <source>
        <dbReference type="SAM" id="MobiDB-lite"/>
    </source>
</evidence>
<name>M6HFX6_LEPIR</name>
<dbReference type="EMBL" id="AFMF02000036">
    <property type="protein sequence ID" value="EMM94292.1"/>
    <property type="molecule type" value="Genomic_DNA"/>
</dbReference>
<organism evidence="2 3">
    <name type="scientific">Leptospira interrogans serovar Zanoni str. LT2156</name>
    <dbReference type="NCBI Taxonomy" id="1001601"/>
    <lineage>
        <taxon>Bacteria</taxon>
        <taxon>Pseudomonadati</taxon>
        <taxon>Spirochaetota</taxon>
        <taxon>Spirochaetia</taxon>
        <taxon>Leptospirales</taxon>
        <taxon>Leptospiraceae</taxon>
        <taxon>Leptospira</taxon>
    </lineage>
</organism>
<protein>
    <submittedName>
        <fullName evidence="2">Uncharacterized protein</fullName>
    </submittedName>
</protein>
<dbReference type="Proteomes" id="UP000012089">
    <property type="component" value="Unassembled WGS sequence"/>
</dbReference>
<evidence type="ECO:0000313" key="3">
    <source>
        <dbReference type="Proteomes" id="UP000012089"/>
    </source>
</evidence>